<dbReference type="InterPro" id="IPR013766">
    <property type="entry name" value="Thioredoxin_domain"/>
</dbReference>
<evidence type="ECO:0000259" key="2">
    <source>
        <dbReference type="PROSITE" id="PS51352"/>
    </source>
</evidence>
<name>A0AAE9ZVF7_9BACT</name>
<feature type="signal peptide" evidence="1">
    <location>
        <begin position="1"/>
        <end position="23"/>
    </location>
</feature>
<protein>
    <submittedName>
        <fullName evidence="3">Thioredoxin family protein</fullName>
    </submittedName>
</protein>
<evidence type="ECO:0000313" key="4">
    <source>
        <dbReference type="Proteomes" id="UP001218638"/>
    </source>
</evidence>
<keyword evidence="4" id="KW-1185">Reference proteome</keyword>
<reference evidence="3" key="1">
    <citation type="submission" date="2023-03" db="EMBL/GenBank/DDBJ databases">
        <title>Lomoglobus Profundus gen. nov., sp. nov., a novel member of the phylum Verrucomicrobia, isolated from deep-marine sediment of South China Sea.</title>
        <authorList>
            <person name="Ahmad T."/>
            <person name="Ishaq S.E."/>
            <person name="Wang F."/>
        </authorList>
    </citation>
    <scope>NUCLEOTIDE SEQUENCE</scope>
    <source>
        <strain evidence="3">LMO-M01</strain>
    </source>
</reference>
<sequence length="161" mass="17309">MTPSTLVRATAVASCFLVSVTFAAPPLPERVSHGSRIKLTDYLVPGKTVIFGFFSKFSPGCPCEPCARLGDPLAALEASREDVHVVMVDIDREDATGIDWNSPVAMQYSLRSLPHFKVFGPDSELIADDAARAEEAPAREHVHAMIEALPEHGALVAKANP</sequence>
<dbReference type="PROSITE" id="PS51352">
    <property type="entry name" value="THIOREDOXIN_2"/>
    <property type="match status" value="1"/>
</dbReference>
<gene>
    <name evidence="3" type="ORF">PXH66_20905</name>
</gene>
<feature type="domain" description="Thioredoxin" evidence="2">
    <location>
        <begin position="18"/>
        <end position="151"/>
    </location>
</feature>
<dbReference type="CDD" id="cd02947">
    <property type="entry name" value="TRX_family"/>
    <property type="match status" value="1"/>
</dbReference>
<dbReference type="InterPro" id="IPR036249">
    <property type="entry name" value="Thioredoxin-like_sf"/>
</dbReference>
<dbReference type="Proteomes" id="UP001218638">
    <property type="component" value="Chromosome"/>
</dbReference>
<dbReference type="Gene3D" id="3.40.30.10">
    <property type="entry name" value="Glutaredoxin"/>
    <property type="match status" value="1"/>
</dbReference>
<evidence type="ECO:0000256" key="1">
    <source>
        <dbReference type="SAM" id="SignalP"/>
    </source>
</evidence>
<organism evidence="3 4">
    <name type="scientific">Synoicihabitans lomoniglobus</name>
    <dbReference type="NCBI Taxonomy" id="2909285"/>
    <lineage>
        <taxon>Bacteria</taxon>
        <taxon>Pseudomonadati</taxon>
        <taxon>Verrucomicrobiota</taxon>
        <taxon>Opitutia</taxon>
        <taxon>Opitutales</taxon>
        <taxon>Opitutaceae</taxon>
        <taxon>Synoicihabitans</taxon>
    </lineage>
</organism>
<dbReference type="AlphaFoldDB" id="A0AAE9ZVF7"/>
<feature type="chain" id="PRO_5042125820" evidence="1">
    <location>
        <begin position="24"/>
        <end position="161"/>
    </location>
</feature>
<dbReference type="KEGG" id="slom:PXH66_20905"/>
<proteinExistence type="predicted"/>
<keyword evidence="1" id="KW-0732">Signal</keyword>
<dbReference type="EMBL" id="CP119075">
    <property type="protein sequence ID" value="WED64812.1"/>
    <property type="molecule type" value="Genomic_DNA"/>
</dbReference>
<dbReference type="SUPFAM" id="SSF52833">
    <property type="entry name" value="Thioredoxin-like"/>
    <property type="match status" value="1"/>
</dbReference>
<evidence type="ECO:0000313" key="3">
    <source>
        <dbReference type="EMBL" id="WED64812.1"/>
    </source>
</evidence>
<dbReference type="RefSeq" id="WP_330931925.1">
    <property type="nucleotide sequence ID" value="NZ_CP119075.1"/>
</dbReference>
<accession>A0AAE9ZVF7</accession>